<protein>
    <recommendedName>
        <fullName evidence="4">Condensation domain-containing protein</fullName>
    </recommendedName>
</protein>
<dbReference type="Gene3D" id="3.30.559.30">
    <property type="entry name" value="Nonribosomal peptide synthetase, condensation domain"/>
    <property type="match status" value="1"/>
</dbReference>
<sequence length="595" mass="64873">MTVVADPGQHRRQRVRLTPQRTIQVPVTGSREAEGPLTLGQVNIAQWLSQVPDHFYSVLCVELPVPAGASVDDVVETIAVLGARHEALRTSYDLGEEKRQLVAASGTLPLEVCVLGQGRWGPRDRTSVAGTLLRLLRDNPDPDRPAMRVVVAVSPDEDGRVIACAGAFSHMAVDHGAIEILRREFAELVGDPSRRHVGTPRHQPLDQARLEATPAERHRARAAQVYLQRQTSKIPRLLYHMPDTSPGGDPLAVELSSPAAATAVRRVAARTRASRPSVVLAAICAVLAHRTGDEEIVLPLMSGNRFDRHLLDYVGALAQGTIASVGVAGRDFDALVAHTWTTVLEASRHARYDAAERARLDERIAHERGLLFRYEPLFNNLAPEPGPGTSPGALPGTDELRAALAHTELRWRPVQRNAKPVRFNLNQLDERLVLDLWVEDDGVVPRQEAESLLLAFERVLVAAAHEDLTTARMHDLIGLPTAERSADWLLLDSCRVDLRQVQSLLDDALAPAVTRVFAEADGHPLVAYVTITDHVSTPEQAHARCMAALPDHPAVLTPRHYVLCPTAPTDPADLASWPAPRHTGTGRAPAPPVEL</sequence>
<evidence type="ECO:0000256" key="1">
    <source>
        <dbReference type="SAM" id="MobiDB-lite"/>
    </source>
</evidence>
<comment type="caution">
    <text evidence="2">The sequence shown here is derived from an EMBL/GenBank/DDBJ whole genome shotgun (WGS) entry which is preliminary data.</text>
</comment>
<dbReference type="Gene3D" id="3.30.559.10">
    <property type="entry name" value="Chloramphenicol acetyltransferase-like domain"/>
    <property type="match status" value="1"/>
</dbReference>
<accession>A0A3N1H3V4</accession>
<name>A0A3N1H3V4_9PSEU</name>
<dbReference type="RefSeq" id="WP_123743031.1">
    <property type="nucleotide sequence ID" value="NZ_RJKM01000001.1"/>
</dbReference>
<organism evidence="2 3">
    <name type="scientific">Saccharothrix texasensis</name>
    <dbReference type="NCBI Taxonomy" id="103734"/>
    <lineage>
        <taxon>Bacteria</taxon>
        <taxon>Bacillati</taxon>
        <taxon>Actinomycetota</taxon>
        <taxon>Actinomycetes</taxon>
        <taxon>Pseudonocardiales</taxon>
        <taxon>Pseudonocardiaceae</taxon>
        <taxon>Saccharothrix</taxon>
    </lineage>
</organism>
<feature type="region of interest" description="Disordered" evidence="1">
    <location>
        <begin position="573"/>
        <end position="595"/>
    </location>
</feature>
<dbReference type="AlphaFoldDB" id="A0A3N1H3V4"/>
<dbReference type="SUPFAM" id="SSF52777">
    <property type="entry name" value="CoA-dependent acyltransferases"/>
    <property type="match status" value="2"/>
</dbReference>
<dbReference type="EMBL" id="RJKM01000001">
    <property type="protein sequence ID" value="ROP37185.1"/>
    <property type="molecule type" value="Genomic_DNA"/>
</dbReference>
<evidence type="ECO:0008006" key="4">
    <source>
        <dbReference type="Google" id="ProtNLM"/>
    </source>
</evidence>
<proteinExistence type="predicted"/>
<evidence type="ECO:0000313" key="3">
    <source>
        <dbReference type="Proteomes" id="UP000268727"/>
    </source>
</evidence>
<gene>
    <name evidence="2" type="ORF">EDD40_2478</name>
</gene>
<evidence type="ECO:0000313" key="2">
    <source>
        <dbReference type="EMBL" id="ROP37185.1"/>
    </source>
</evidence>
<dbReference type="OrthoDB" id="3528137at2"/>
<reference evidence="2 3" key="1">
    <citation type="submission" date="2018-11" db="EMBL/GenBank/DDBJ databases">
        <title>Sequencing the genomes of 1000 actinobacteria strains.</title>
        <authorList>
            <person name="Klenk H.-P."/>
        </authorList>
    </citation>
    <scope>NUCLEOTIDE SEQUENCE [LARGE SCALE GENOMIC DNA]</scope>
    <source>
        <strain evidence="2 3">DSM 44231</strain>
    </source>
</reference>
<dbReference type="InterPro" id="IPR023213">
    <property type="entry name" value="CAT-like_dom_sf"/>
</dbReference>
<keyword evidence="3" id="KW-1185">Reference proteome</keyword>
<dbReference type="Proteomes" id="UP000268727">
    <property type="component" value="Unassembled WGS sequence"/>
</dbReference>